<sequence>MHEISLVQNLLQQLRDIARENNASRVLRVTMLIGPLSGVVVDSFTFGFDILAREDDLFRDATLDIVVPSAIFRCSSCGHQEETDGERPECCAACGDRIIIAHGGDDLILQQVEME</sequence>
<evidence type="ECO:0000256" key="4">
    <source>
        <dbReference type="HAMAP-Rule" id="MF_00213"/>
    </source>
</evidence>
<feature type="binding site" evidence="4">
    <location>
        <position position="2"/>
    </location>
    <ligand>
        <name>Ni(2+)</name>
        <dbReference type="ChEBI" id="CHEBI:49786"/>
    </ligand>
</feature>
<comment type="function">
    <text evidence="4">Involved in the maturation of [NiFe] hydrogenases. Required for nickel insertion into the metal center of the hydrogenase.</text>
</comment>
<proteinExistence type="inferred from homology"/>
<keyword evidence="1 4" id="KW-0533">Nickel</keyword>
<dbReference type="AlphaFoldDB" id="A0A1M5VJQ7"/>
<organism evidence="5 6">
    <name type="scientific">Desulfofustis glycolicus DSM 9705</name>
    <dbReference type="NCBI Taxonomy" id="1121409"/>
    <lineage>
        <taxon>Bacteria</taxon>
        <taxon>Pseudomonadati</taxon>
        <taxon>Thermodesulfobacteriota</taxon>
        <taxon>Desulfobulbia</taxon>
        <taxon>Desulfobulbales</taxon>
        <taxon>Desulfocapsaceae</taxon>
        <taxon>Desulfofustis</taxon>
    </lineage>
</organism>
<dbReference type="HAMAP" id="MF_00213">
    <property type="entry name" value="HypA_HybF"/>
    <property type="match status" value="1"/>
</dbReference>
<feature type="binding site" evidence="4">
    <location>
        <position position="91"/>
    </location>
    <ligand>
        <name>Zn(2+)</name>
        <dbReference type="ChEBI" id="CHEBI:29105"/>
    </ligand>
</feature>
<feature type="binding site" evidence="4">
    <location>
        <position position="74"/>
    </location>
    <ligand>
        <name>Zn(2+)</name>
        <dbReference type="ChEBI" id="CHEBI:29105"/>
    </ligand>
</feature>
<evidence type="ECO:0000313" key="5">
    <source>
        <dbReference type="EMBL" id="SHH75486.1"/>
    </source>
</evidence>
<accession>A0A1M5VJQ7</accession>
<dbReference type="Proteomes" id="UP000184139">
    <property type="component" value="Unassembled WGS sequence"/>
</dbReference>
<feature type="binding site" evidence="4">
    <location>
        <position position="94"/>
    </location>
    <ligand>
        <name>Zn(2+)</name>
        <dbReference type="ChEBI" id="CHEBI:29105"/>
    </ligand>
</feature>
<keyword evidence="6" id="KW-1185">Reference proteome</keyword>
<dbReference type="OrthoDB" id="9800361at2"/>
<evidence type="ECO:0000313" key="6">
    <source>
        <dbReference type="Proteomes" id="UP000184139"/>
    </source>
</evidence>
<dbReference type="PANTHER" id="PTHR34535">
    <property type="entry name" value="HYDROGENASE MATURATION FACTOR HYPA"/>
    <property type="match status" value="1"/>
</dbReference>
<keyword evidence="2 4" id="KW-0479">Metal-binding</keyword>
<dbReference type="PANTHER" id="PTHR34535:SF3">
    <property type="entry name" value="HYDROGENASE MATURATION FACTOR HYPA"/>
    <property type="match status" value="1"/>
</dbReference>
<reference evidence="5 6" key="1">
    <citation type="submission" date="2016-11" db="EMBL/GenBank/DDBJ databases">
        <authorList>
            <person name="Jaros S."/>
            <person name="Januszkiewicz K."/>
            <person name="Wedrychowicz H."/>
        </authorList>
    </citation>
    <scope>NUCLEOTIDE SEQUENCE [LARGE SCALE GENOMIC DNA]</scope>
    <source>
        <strain evidence="5 6">DSM 9705</strain>
    </source>
</reference>
<protein>
    <recommendedName>
        <fullName evidence="4">Hydrogenase maturation factor HypA</fullName>
    </recommendedName>
</protein>
<evidence type="ECO:0000256" key="2">
    <source>
        <dbReference type="ARBA" id="ARBA00022723"/>
    </source>
</evidence>
<dbReference type="STRING" id="1121409.SAMN02745124_01749"/>
<dbReference type="GO" id="GO:0016151">
    <property type="term" value="F:nickel cation binding"/>
    <property type="evidence" value="ECO:0007669"/>
    <property type="project" value="UniProtKB-UniRule"/>
</dbReference>
<dbReference type="EMBL" id="FQXS01000008">
    <property type="protein sequence ID" value="SHH75486.1"/>
    <property type="molecule type" value="Genomic_DNA"/>
</dbReference>
<dbReference type="PIRSF" id="PIRSF004761">
    <property type="entry name" value="Hydrgn_mat_HypA"/>
    <property type="match status" value="1"/>
</dbReference>
<comment type="similarity">
    <text evidence="4">Belongs to the HypA/HybF family.</text>
</comment>
<name>A0A1M5VJQ7_9BACT</name>
<keyword evidence="3 4" id="KW-0862">Zinc</keyword>
<evidence type="ECO:0000256" key="3">
    <source>
        <dbReference type="ARBA" id="ARBA00022833"/>
    </source>
</evidence>
<dbReference type="GO" id="GO:0051604">
    <property type="term" value="P:protein maturation"/>
    <property type="evidence" value="ECO:0007669"/>
    <property type="project" value="InterPro"/>
</dbReference>
<dbReference type="Gene3D" id="3.30.2320.80">
    <property type="match status" value="1"/>
</dbReference>
<evidence type="ECO:0000256" key="1">
    <source>
        <dbReference type="ARBA" id="ARBA00022596"/>
    </source>
</evidence>
<dbReference type="Pfam" id="PF01155">
    <property type="entry name" value="HypA"/>
    <property type="match status" value="1"/>
</dbReference>
<feature type="binding site" evidence="4">
    <location>
        <position position="77"/>
    </location>
    <ligand>
        <name>Zn(2+)</name>
        <dbReference type="ChEBI" id="CHEBI:29105"/>
    </ligand>
</feature>
<dbReference type="RefSeq" id="WP_073375223.1">
    <property type="nucleotide sequence ID" value="NZ_FQXS01000008.1"/>
</dbReference>
<gene>
    <name evidence="4" type="primary">hypA</name>
    <name evidence="5" type="ORF">SAMN02745124_01749</name>
</gene>
<dbReference type="GO" id="GO:0008270">
    <property type="term" value="F:zinc ion binding"/>
    <property type="evidence" value="ECO:0007669"/>
    <property type="project" value="UniProtKB-UniRule"/>
</dbReference>
<dbReference type="InterPro" id="IPR000688">
    <property type="entry name" value="HypA/HybF"/>
</dbReference>